<evidence type="ECO:0008006" key="4">
    <source>
        <dbReference type="Google" id="ProtNLM"/>
    </source>
</evidence>
<dbReference type="RefSeq" id="XP_066070360.1">
    <property type="nucleotide sequence ID" value="XM_066214263.1"/>
</dbReference>
<dbReference type="Proteomes" id="UP000094043">
    <property type="component" value="Chromosome 6"/>
</dbReference>
<protein>
    <recommendedName>
        <fullName evidence="4">BHLH domain-containing protein</fullName>
    </recommendedName>
</protein>
<dbReference type="Gene3D" id="4.10.280.10">
    <property type="entry name" value="Helix-loop-helix DNA-binding domain"/>
    <property type="match status" value="1"/>
</dbReference>
<dbReference type="EMBL" id="CP143789">
    <property type="protein sequence ID" value="WVN89660.1"/>
    <property type="molecule type" value="Genomic_DNA"/>
</dbReference>
<dbReference type="InterPro" id="IPR036638">
    <property type="entry name" value="HLH_DNA-bd_sf"/>
</dbReference>
<evidence type="ECO:0000256" key="1">
    <source>
        <dbReference type="SAM" id="MobiDB-lite"/>
    </source>
</evidence>
<dbReference type="KEGG" id="cdep:91089099"/>
<dbReference type="AlphaFoldDB" id="A0AAJ8JWE3"/>
<reference evidence="2" key="1">
    <citation type="submission" date="2016-06" db="EMBL/GenBank/DDBJ databases">
        <authorList>
            <person name="Cuomo C."/>
            <person name="Litvintseva A."/>
            <person name="Heitman J."/>
            <person name="Chen Y."/>
            <person name="Sun S."/>
            <person name="Springer D."/>
            <person name="Dromer F."/>
            <person name="Young S."/>
            <person name="Zeng Q."/>
            <person name="Chapman S."/>
            <person name="Gujja S."/>
            <person name="Saif S."/>
            <person name="Birren B."/>
        </authorList>
    </citation>
    <scope>NUCLEOTIDE SEQUENCE</scope>
    <source>
        <strain evidence="2">CBS 7841</strain>
    </source>
</reference>
<feature type="region of interest" description="Disordered" evidence="1">
    <location>
        <begin position="1"/>
        <end position="69"/>
    </location>
</feature>
<organism evidence="2 3">
    <name type="scientific">Cryptococcus depauperatus CBS 7841</name>
    <dbReference type="NCBI Taxonomy" id="1295531"/>
    <lineage>
        <taxon>Eukaryota</taxon>
        <taxon>Fungi</taxon>
        <taxon>Dikarya</taxon>
        <taxon>Basidiomycota</taxon>
        <taxon>Agaricomycotina</taxon>
        <taxon>Tremellomycetes</taxon>
        <taxon>Tremellales</taxon>
        <taxon>Cryptococcaceae</taxon>
        <taxon>Cryptococcus</taxon>
    </lineage>
</organism>
<reference evidence="2" key="2">
    <citation type="journal article" date="2022" name="Elife">
        <title>Obligate sexual reproduction of a homothallic fungus closely related to the Cryptococcus pathogenic species complex.</title>
        <authorList>
            <person name="Passer A.R."/>
            <person name="Clancey S.A."/>
            <person name="Shea T."/>
            <person name="David-Palma M."/>
            <person name="Averette A.F."/>
            <person name="Boekhout T."/>
            <person name="Porcel B.M."/>
            <person name="Nowrousian M."/>
            <person name="Cuomo C.A."/>
            <person name="Sun S."/>
            <person name="Heitman J."/>
            <person name="Coelho M.A."/>
        </authorList>
    </citation>
    <scope>NUCLEOTIDE SEQUENCE</scope>
    <source>
        <strain evidence="2">CBS 7841</strain>
    </source>
</reference>
<feature type="compositionally biased region" description="Low complexity" evidence="1">
    <location>
        <begin position="50"/>
        <end position="62"/>
    </location>
</feature>
<evidence type="ECO:0000313" key="2">
    <source>
        <dbReference type="EMBL" id="WVN89660.1"/>
    </source>
</evidence>
<sequence length="229" mass="25079">MATPVPISVPRAHPYRRASPSPSSSAAFSSPLRECLPRITLPPPREVFWRPPSRGGPPSSSGESEHTSGRLHMYAREASASHHTLPTYYGYDSSPRLARGRGRGRHRSEVYEYRGTHHALYDASSPPLRAIHPPAAPSVYPPLYRGRGVHPSPSAGFRAVDKTAQDKMSINLGFQSLRGSIPSSLPTDSKAVVLRKAVAHIGFLEDLLRQHNVEFTKSPHEEGKSLLGE</sequence>
<gene>
    <name evidence="2" type="ORF">L203_104890</name>
</gene>
<dbReference type="SUPFAM" id="SSF47459">
    <property type="entry name" value="HLH, helix-loop-helix DNA-binding domain"/>
    <property type="match status" value="1"/>
</dbReference>
<name>A0AAJ8JWE3_9TREE</name>
<dbReference type="GO" id="GO:0046983">
    <property type="term" value="F:protein dimerization activity"/>
    <property type="evidence" value="ECO:0007669"/>
    <property type="project" value="InterPro"/>
</dbReference>
<reference evidence="2" key="3">
    <citation type="submission" date="2024-01" db="EMBL/GenBank/DDBJ databases">
        <authorList>
            <person name="Coelho M.A."/>
            <person name="David-Palma M."/>
            <person name="Shea T."/>
            <person name="Sun S."/>
            <person name="Cuomo C.A."/>
            <person name="Heitman J."/>
        </authorList>
    </citation>
    <scope>NUCLEOTIDE SEQUENCE</scope>
    <source>
        <strain evidence="2">CBS 7841</strain>
    </source>
</reference>
<accession>A0AAJ8JWE3</accession>
<feature type="compositionally biased region" description="Low complexity" evidence="1">
    <location>
        <begin position="17"/>
        <end position="33"/>
    </location>
</feature>
<evidence type="ECO:0000313" key="3">
    <source>
        <dbReference type="Proteomes" id="UP000094043"/>
    </source>
</evidence>
<dbReference type="GeneID" id="91089099"/>
<proteinExistence type="predicted"/>
<keyword evidence="3" id="KW-1185">Reference proteome</keyword>